<reference evidence="4" key="1">
    <citation type="submission" date="2018-09" db="EMBL/GenBank/DDBJ databases">
        <authorList>
            <person name="Livingstone P.G."/>
            <person name="Whitworth D.E."/>
        </authorList>
    </citation>
    <scope>NUCLEOTIDE SEQUENCE [LARGE SCALE GENOMIC DNA]</scope>
    <source>
        <strain evidence="4">CA054A</strain>
    </source>
</reference>
<proteinExistence type="predicted"/>
<dbReference type="AlphaFoldDB" id="A0A3A8JE27"/>
<feature type="region of interest" description="Disordered" evidence="1">
    <location>
        <begin position="56"/>
        <end position="85"/>
    </location>
</feature>
<evidence type="ECO:0000313" key="3">
    <source>
        <dbReference type="EMBL" id="RKG94027.1"/>
    </source>
</evidence>
<evidence type="ECO:0000256" key="2">
    <source>
        <dbReference type="SAM" id="Phobius"/>
    </source>
</evidence>
<keyword evidence="2" id="KW-1133">Transmembrane helix</keyword>
<accession>A0A3A8JE27</accession>
<feature type="transmembrane region" description="Helical" evidence="2">
    <location>
        <begin position="6"/>
        <end position="26"/>
    </location>
</feature>
<dbReference type="Proteomes" id="UP000268094">
    <property type="component" value="Unassembled WGS sequence"/>
</dbReference>
<keyword evidence="2" id="KW-0472">Membrane</keyword>
<name>A0A3A8JE27_9BACT</name>
<keyword evidence="2" id="KW-0812">Transmembrane</keyword>
<feature type="transmembrane region" description="Helical" evidence="2">
    <location>
        <begin position="113"/>
        <end position="133"/>
    </location>
</feature>
<evidence type="ECO:0008006" key="5">
    <source>
        <dbReference type="Google" id="ProtNLM"/>
    </source>
</evidence>
<sequence length="154" mass="16961">MNLQTLTGLLVGFLGLPSLILGLLLYSRRRVVRLEQDGLHARGKVVRVRNPRNNKRAVDYSFRPPEGPELQGSFQEWPPPASEQTPGSPVDVLYLADAPHHHMAVGTGLSRRFFLILATLLVLFAGVGTLTALREYLTHPGQEEARAHTTPAPP</sequence>
<evidence type="ECO:0000313" key="4">
    <source>
        <dbReference type="Proteomes" id="UP000268094"/>
    </source>
</evidence>
<gene>
    <name evidence="3" type="ORF">D7V88_00225</name>
</gene>
<evidence type="ECO:0000256" key="1">
    <source>
        <dbReference type="SAM" id="MobiDB-lite"/>
    </source>
</evidence>
<organism evidence="3 4">
    <name type="scientific">Corallococcus terminator</name>
    <dbReference type="NCBI Taxonomy" id="2316733"/>
    <lineage>
        <taxon>Bacteria</taxon>
        <taxon>Pseudomonadati</taxon>
        <taxon>Myxococcota</taxon>
        <taxon>Myxococcia</taxon>
        <taxon>Myxococcales</taxon>
        <taxon>Cystobacterineae</taxon>
        <taxon>Myxococcaceae</taxon>
        <taxon>Corallococcus</taxon>
    </lineage>
</organism>
<protein>
    <recommendedName>
        <fullName evidence="5">DUF3592 domain-containing protein</fullName>
    </recommendedName>
</protein>
<comment type="caution">
    <text evidence="3">The sequence shown here is derived from an EMBL/GenBank/DDBJ whole genome shotgun (WGS) entry which is preliminary data.</text>
</comment>
<dbReference type="RefSeq" id="WP_120538546.1">
    <property type="nucleotide sequence ID" value="NZ_RAVZ01000002.1"/>
</dbReference>
<dbReference type="OrthoDB" id="5513468at2"/>
<keyword evidence="4" id="KW-1185">Reference proteome</keyword>
<dbReference type="EMBL" id="RAVZ01000002">
    <property type="protein sequence ID" value="RKG94027.1"/>
    <property type="molecule type" value="Genomic_DNA"/>
</dbReference>